<dbReference type="Proteomes" id="UP001233999">
    <property type="component" value="Unassembled WGS sequence"/>
</dbReference>
<keyword evidence="2" id="KW-1185">Reference proteome</keyword>
<comment type="caution">
    <text evidence="1">The sequence shown here is derived from an EMBL/GenBank/DDBJ whole genome shotgun (WGS) entry which is preliminary data.</text>
</comment>
<reference evidence="1" key="1">
    <citation type="journal article" date="2023" name="IScience">
        <title>Live-bearing cockroach genome reveals convergent evolutionary mechanisms linked to viviparity in insects and beyond.</title>
        <authorList>
            <person name="Fouks B."/>
            <person name="Harrison M.C."/>
            <person name="Mikhailova A.A."/>
            <person name="Marchal E."/>
            <person name="English S."/>
            <person name="Carruthers M."/>
            <person name="Jennings E.C."/>
            <person name="Chiamaka E.L."/>
            <person name="Frigard R.A."/>
            <person name="Pippel M."/>
            <person name="Attardo G.M."/>
            <person name="Benoit J.B."/>
            <person name="Bornberg-Bauer E."/>
            <person name="Tobe S.S."/>
        </authorList>
    </citation>
    <scope>NUCLEOTIDE SEQUENCE</scope>
    <source>
        <strain evidence="1">Stay&amp;Tobe</strain>
    </source>
</reference>
<gene>
    <name evidence="1" type="ORF">L9F63_027689</name>
</gene>
<organism evidence="1 2">
    <name type="scientific">Diploptera punctata</name>
    <name type="common">Pacific beetle cockroach</name>
    <dbReference type="NCBI Taxonomy" id="6984"/>
    <lineage>
        <taxon>Eukaryota</taxon>
        <taxon>Metazoa</taxon>
        <taxon>Ecdysozoa</taxon>
        <taxon>Arthropoda</taxon>
        <taxon>Hexapoda</taxon>
        <taxon>Insecta</taxon>
        <taxon>Pterygota</taxon>
        <taxon>Neoptera</taxon>
        <taxon>Polyneoptera</taxon>
        <taxon>Dictyoptera</taxon>
        <taxon>Blattodea</taxon>
        <taxon>Blaberoidea</taxon>
        <taxon>Blaberidae</taxon>
        <taxon>Diplopterinae</taxon>
        <taxon>Diploptera</taxon>
    </lineage>
</organism>
<feature type="non-terminal residue" evidence="1">
    <location>
        <position position="1"/>
    </location>
</feature>
<sequence>PSSAGAIVVVFGDMKRTLVECVNLIWLIYASSHGDIIIPCTELTVKDVWTTGFSKLTVESAVRLSDVNRDGALDVIIGHGT</sequence>
<protein>
    <submittedName>
        <fullName evidence="1">Uncharacterized protein</fullName>
    </submittedName>
</protein>
<accession>A0AAD8EKC2</accession>
<name>A0AAD8EKC2_DIPPU</name>
<evidence type="ECO:0000313" key="1">
    <source>
        <dbReference type="EMBL" id="KAJ9593069.1"/>
    </source>
</evidence>
<feature type="non-terminal residue" evidence="1">
    <location>
        <position position="81"/>
    </location>
</feature>
<dbReference type="EMBL" id="JASPKZ010003705">
    <property type="protein sequence ID" value="KAJ9593069.1"/>
    <property type="molecule type" value="Genomic_DNA"/>
</dbReference>
<reference evidence="1" key="2">
    <citation type="submission" date="2023-05" db="EMBL/GenBank/DDBJ databases">
        <authorList>
            <person name="Fouks B."/>
        </authorList>
    </citation>
    <scope>NUCLEOTIDE SEQUENCE</scope>
    <source>
        <strain evidence="1">Stay&amp;Tobe</strain>
        <tissue evidence="1">Testes</tissue>
    </source>
</reference>
<dbReference type="AlphaFoldDB" id="A0AAD8EKC2"/>
<evidence type="ECO:0000313" key="2">
    <source>
        <dbReference type="Proteomes" id="UP001233999"/>
    </source>
</evidence>
<proteinExistence type="predicted"/>